<feature type="domain" description="BURP" evidence="8">
    <location>
        <begin position="131"/>
        <end position="337"/>
    </location>
</feature>
<dbReference type="EMBL" id="JBFOLK010000006">
    <property type="protein sequence ID" value="KAL2506208.1"/>
    <property type="molecule type" value="Genomic_DNA"/>
</dbReference>
<evidence type="ECO:0000256" key="6">
    <source>
        <dbReference type="ARBA" id="ARBA00023180"/>
    </source>
</evidence>
<dbReference type="AlphaFoldDB" id="A0ABD1T0P2"/>
<keyword evidence="3" id="KW-0964">Secreted</keyword>
<dbReference type="SMART" id="SM01045">
    <property type="entry name" value="BURP"/>
    <property type="match status" value="1"/>
</dbReference>
<dbReference type="PANTHER" id="PTHR31458:SF16">
    <property type="entry name" value="BURP DOMAIN-CONTAINING PROTEIN"/>
    <property type="match status" value="1"/>
</dbReference>
<protein>
    <submittedName>
        <fullName evidence="10">Polygalacturonase non-catalytic subunit</fullName>
    </submittedName>
</protein>
<dbReference type="PROSITE" id="PS51277">
    <property type="entry name" value="BURP"/>
    <property type="match status" value="1"/>
</dbReference>
<reference evidence="10" key="2">
    <citation type="submission" date="2024-07" db="EMBL/GenBank/DDBJ databases">
        <title>Two chromosome-level genome assemblies of Korean endemic species Abeliophyllum distichum and Forsythia ovata (Oleaceae).</title>
        <authorList>
            <person name="Mun J.H."/>
        </authorList>
    </citation>
    <scope>NUCLEOTIDE SEQUENCE</scope>
    <source>
        <strain evidence="10">KNKB198505000391</strain>
        <tissue evidence="10">Leaf</tissue>
    </source>
</reference>
<dbReference type="GO" id="GO:0048046">
    <property type="term" value="C:apoplast"/>
    <property type="evidence" value="ECO:0007669"/>
    <property type="project" value="UniProtKB-SubCell"/>
</dbReference>
<dbReference type="InterPro" id="IPR051897">
    <property type="entry name" value="PG-associated_BURP"/>
</dbReference>
<proteinExistence type="predicted"/>
<keyword evidence="5 7" id="KW-0732">Signal</keyword>
<organism evidence="10 11">
    <name type="scientific">Abeliophyllum distichum</name>
    <dbReference type="NCBI Taxonomy" id="126358"/>
    <lineage>
        <taxon>Eukaryota</taxon>
        <taxon>Viridiplantae</taxon>
        <taxon>Streptophyta</taxon>
        <taxon>Embryophyta</taxon>
        <taxon>Tracheophyta</taxon>
        <taxon>Spermatophyta</taxon>
        <taxon>Magnoliopsida</taxon>
        <taxon>eudicotyledons</taxon>
        <taxon>Gunneridae</taxon>
        <taxon>Pentapetalae</taxon>
        <taxon>asterids</taxon>
        <taxon>lamiids</taxon>
        <taxon>Lamiales</taxon>
        <taxon>Oleaceae</taxon>
        <taxon>Forsythieae</taxon>
        <taxon>Abeliophyllum</taxon>
    </lineage>
</organism>
<feature type="chain" id="PRO_5044723555" evidence="7">
    <location>
        <begin position="19"/>
        <end position="338"/>
    </location>
</feature>
<evidence type="ECO:0000256" key="5">
    <source>
        <dbReference type="ARBA" id="ARBA00022729"/>
    </source>
</evidence>
<evidence type="ECO:0000256" key="7">
    <source>
        <dbReference type="SAM" id="SignalP"/>
    </source>
</evidence>
<evidence type="ECO:0000256" key="4">
    <source>
        <dbReference type="ARBA" id="ARBA00022523"/>
    </source>
</evidence>
<reference evidence="11" key="1">
    <citation type="submission" date="2024-07" db="EMBL/GenBank/DDBJ databases">
        <title>Two chromosome-level genome assemblies of Korean endemic species Abeliophyllum distichum and Forsythia ovata (Oleaceae).</title>
        <authorList>
            <person name="Jang H."/>
        </authorList>
    </citation>
    <scope>NUCLEOTIDE SEQUENCE [LARGE SCALE GENOMIC DNA]</scope>
</reference>
<dbReference type="Proteomes" id="UP001604336">
    <property type="component" value="Unassembled WGS sequence"/>
</dbReference>
<evidence type="ECO:0000313" key="9">
    <source>
        <dbReference type="EMBL" id="KAL2506208.1"/>
    </source>
</evidence>
<gene>
    <name evidence="9" type="ORF">Adt_21829</name>
    <name evidence="10" type="ORF">Adt_21831</name>
</gene>
<evidence type="ECO:0000313" key="10">
    <source>
        <dbReference type="EMBL" id="KAL2506210.1"/>
    </source>
</evidence>
<keyword evidence="11" id="KW-1185">Reference proteome</keyword>
<dbReference type="Pfam" id="PF03181">
    <property type="entry name" value="BURP"/>
    <property type="match status" value="1"/>
</dbReference>
<dbReference type="PANTHER" id="PTHR31458">
    <property type="entry name" value="POLYGALACTURONASE 1 BETA-LIKE PROTEIN 2"/>
    <property type="match status" value="1"/>
</dbReference>
<keyword evidence="4" id="KW-0052">Apoplast</keyword>
<evidence type="ECO:0000256" key="3">
    <source>
        <dbReference type="ARBA" id="ARBA00022512"/>
    </source>
</evidence>
<comment type="caution">
    <text evidence="10">The sequence shown here is derived from an EMBL/GenBank/DDBJ whole genome shotgun (WGS) entry which is preliminary data.</text>
</comment>
<sequence length="338" mass="38478">MVTSHSLTFLLLFHLAFSLSFTFFASAQVSPSSISSDQIKFWSENVHNEMPESIFKKLSPLTKWDRNYYTKMISKNDFSESPNFCTLAKLSCSSEYDDFKSIKQAYGALTKIYNINGALPSQFNKVDEFSYFRLSIFREGNKLHLSDLEEKIPNRAFLPQEIASKISISRKNIRKIFPKSYELSKSSIETTLSYCNAEAMKGEIKNCPKSLEEMISFSKFALSKNKLLALTSQSTRTGDFLIKKIKKFDRPKVVACHEVYLPFAAYFCHSISSSQIYAVDLVEAETRLSVNTVIAICHMDTSRWPANHVAFKILKLSPGEGEACHWMSNIDLAWIADD</sequence>
<evidence type="ECO:0000313" key="11">
    <source>
        <dbReference type="Proteomes" id="UP001604336"/>
    </source>
</evidence>
<accession>A0ABD1T0P2</accession>
<keyword evidence="3" id="KW-0134">Cell wall</keyword>
<evidence type="ECO:0000256" key="1">
    <source>
        <dbReference type="ARBA" id="ARBA00004191"/>
    </source>
</evidence>
<evidence type="ECO:0000256" key="2">
    <source>
        <dbReference type="ARBA" id="ARBA00004271"/>
    </source>
</evidence>
<dbReference type="EMBL" id="JBFOLK010000006">
    <property type="protein sequence ID" value="KAL2506210.1"/>
    <property type="molecule type" value="Genomic_DNA"/>
</dbReference>
<dbReference type="InterPro" id="IPR004873">
    <property type="entry name" value="BURP_dom"/>
</dbReference>
<keyword evidence="6" id="KW-0325">Glycoprotein</keyword>
<evidence type="ECO:0000259" key="8">
    <source>
        <dbReference type="PROSITE" id="PS51277"/>
    </source>
</evidence>
<feature type="signal peptide" evidence="7">
    <location>
        <begin position="1"/>
        <end position="18"/>
    </location>
</feature>
<comment type="subcellular location">
    <subcellularLocation>
        <location evidence="1">Secreted</location>
        <location evidence="1">Cell wall</location>
    </subcellularLocation>
    <subcellularLocation>
        <location evidence="2">Secreted</location>
        <location evidence="2">Extracellular space</location>
        <location evidence="2">Apoplast</location>
    </subcellularLocation>
</comment>
<name>A0ABD1T0P2_9LAMI</name>